<feature type="non-terminal residue" evidence="1">
    <location>
        <position position="144"/>
    </location>
</feature>
<name>A0A699ZD34_HAELA</name>
<accession>A0A699ZD34</accession>
<feature type="non-terminal residue" evidence="1">
    <location>
        <position position="1"/>
    </location>
</feature>
<dbReference type="AlphaFoldDB" id="A0A699ZD34"/>
<dbReference type="Proteomes" id="UP000485058">
    <property type="component" value="Unassembled WGS sequence"/>
</dbReference>
<dbReference type="EMBL" id="BLLF01001438">
    <property type="protein sequence ID" value="GFH19290.1"/>
    <property type="molecule type" value="Genomic_DNA"/>
</dbReference>
<evidence type="ECO:0000313" key="1">
    <source>
        <dbReference type="EMBL" id="GFH19290.1"/>
    </source>
</evidence>
<comment type="caution">
    <text evidence="1">The sequence shown here is derived from an EMBL/GenBank/DDBJ whole genome shotgun (WGS) entry which is preliminary data.</text>
</comment>
<evidence type="ECO:0000313" key="2">
    <source>
        <dbReference type="Proteomes" id="UP000485058"/>
    </source>
</evidence>
<organism evidence="1 2">
    <name type="scientific">Haematococcus lacustris</name>
    <name type="common">Green alga</name>
    <name type="synonym">Haematococcus pluvialis</name>
    <dbReference type="NCBI Taxonomy" id="44745"/>
    <lineage>
        <taxon>Eukaryota</taxon>
        <taxon>Viridiplantae</taxon>
        <taxon>Chlorophyta</taxon>
        <taxon>core chlorophytes</taxon>
        <taxon>Chlorophyceae</taxon>
        <taxon>CS clade</taxon>
        <taxon>Chlamydomonadales</taxon>
        <taxon>Haematococcaceae</taxon>
        <taxon>Haematococcus</taxon>
    </lineage>
</organism>
<sequence>MCVAAVAACRFSSGLAQCRVGPALSAKYGMAQDNQQRVVSVTNTTTFQQAWFNEVRGRKPQTFTASQTLVDPTGGGGPGKCDFCDWENMTAQDSWGRHDRPHAVTASNLFKYGEPFHGLALFKHHDPLAFSHQQLADLLAVSQS</sequence>
<keyword evidence="2" id="KW-1185">Reference proteome</keyword>
<proteinExistence type="predicted"/>
<reference evidence="1 2" key="1">
    <citation type="submission" date="2020-02" db="EMBL/GenBank/DDBJ databases">
        <title>Draft genome sequence of Haematococcus lacustris strain NIES-144.</title>
        <authorList>
            <person name="Morimoto D."/>
            <person name="Nakagawa S."/>
            <person name="Yoshida T."/>
            <person name="Sawayama S."/>
        </authorList>
    </citation>
    <scope>NUCLEOTIDE SEQUENCE [LARGE SCALE GENOMIC DNA]</scope>
    <source>
        <strain evidence="1 2">NIES-144</strain>
    </source>
</reference>
<protein>
    <submittedName>
        <fullName evidence="1">Uncharacterized protein</fullName>
    </submittedName>
</protein>
<gene>
    <name evidence="1" type="ORF">HaLaN_16216</name>
</gene>